<dbReference type="GO" id="GO:0010333">
    <property type="term" value="F:terpene synthase activity"/>
    <property type="evidence" value="ECO:0007669"/>
    <property type="project" value="InterPro"/>
</dbReference>
<dbReference type="InterPro" id="IPR001906">
    <property type="entry name" value="Terpene_synth_N"/>
</dbReference>
<keyword evidence="3" id="KW-0479">Metal-binding</keyword>
<evidence type="ECO:0000256" key="3">
    <source>
        <dbReference type="ARBA" id="ARBA00022723"/>
    </source>
</evidence>
<dbReference type="InterPro" id="IPR050148">
    <property type="entry name" value="Terpene_synthase-like"/>
</dbReference>
<feature type="domain" description="Terpene synthase metal-binding" evidence="5">
    <location>
        <begin position="226"/>
        <end position="463"/>
    </location>
</feature>
<dbReference type="SFLD" id="SFLDG01019">
    <property type="entry name" value="Terpene_Cyclase_Like_1_C_Termi"/>
    <property type="match status" value="1"/>
</dbReference>
<dbReference type="InterPro" id="IPR005630">
    <property type="entry name" value="Terpene_synthase_metal-bd"/>
</dbReference>
<protein>
    <recommendedName>
        <fullName evidence="8">Terpene synthase</fullName>
    </recommendedName>
</protein>
<evidence type="ECO:0000259" key="5">
    <source>
        <dbReference type="Pfam" id="PF03936"/>
    </source>
</evidence>
<comment type="cofactor">
    <cofactor evidence="2">
        <name>Mg(2+)</name>
        <dbReference type="ChEBI" id="CHEBI:18420"/>
    </cofactor>
</comment>
<dbReference type="AlphaFoldDB" id="A0A8J5WBT9"/>
<evidence type="ECO:0000256" key="1">
    <source>
        <dbReference type="ARBA" id="ARBA00001936"/>
    </source>
</evidence>
<keyword evidence="7" id="KW-1185">Reference proteome</keyword>
<dbReference type="GO" id="GO:0016102">
    <property type="term" value="P:diterpenoid biosynthetic process"/>
    <property type="evidence" value="ECO:0007669"/>
    <property type="project" value="InterPro"/>
</dbReference>
<dbReference type="EMBL" id="JAAALK010000082">
    <property type="protein sequence ID" value="KAG8087870.1"/>
    <property type="molecule type" value="Genomic_DNA"/>
</dbReference>
<dbReference type="SFLD" id="SFLDS00005">
    <property type="entry name" value="Isoprenoid_Synthase_Type_I"/>
    <property type="match status" value="1"/>
</dbReference>
<comment type="caution">
    <text evidence="6">The sequence shown here is derived from an EMBL/GenBank/DDBJ whole genome shotgun (WGS) entry which is preliminary data.</text>
</comment>
<accession>A0A8J5WBT9</accession>
<dbReference type="FunFam" id="1.50.10.130:FF:000001">
    <property type="entry name" value="Isoprene synthase, chloroplastic"/>
    <property type="match status" value="1"/>
</dbReference>
<evidence type="ECO:0000313" key="6">
    <source>
        <dbReference type="EMBL" id="KAG8087870.1"/>
    </source>
</evidence>
<reference evidence="6" key="1">
    <citation type="journal article" date="2021" name="bioRxiv">
        <title>Whole Genome Assembly and Annotation of Northern Wild Rice, Zizania palustris L., Supports a Whole Genome Duplication in the Zizania Genus.</title>
        <authorList>
            <person name="Haas M."/>
            <person name="Kono T."/>
            <person name="Macchietto M."/>
            <person name="Millas R."/>
            <person name="McGilp L."/>
            <person name="Shao M."/>
            <person name="Duquette J."/>
            <person name="Hirsch C.N."/>
            <person name="Kimball J."/>
        </authorList>
    </citation>
    <scope>NUCLEOTIDE SEQUENCE</scope>
    <source>
        <tissue evidence="6">Fresh leaf tissue</tissue>
    </source>
</reference>
<dbReference type="GO" id="GO:0000287">
    <property type="term" value="F:magnesium ion binding"/>
    <property type="evidence" value="ECO:0007669"/>
    <property type="project" value="InterPro"/>
</dbReference>
<name>A0A8J5WBT9_ZIZPA</name>
<feature type="domain" description="Terpene synthase N-terminal" evidence="4">
    <location>
        <begin position="1"/>
        <end position="165"/>
    </location>
</feature>
<dbReference type="InterPro" id="IPR044814">
    <property type="entry name" value="Terpene_cyclase_plant_C1"/>
</dbReference>
<proteinExistence type="predicted"/>
<dbReference type="Pfam" id="PF01397">
    <property type="entry name" value="Terpene_synth"/>
    <property type="match status" value="1"/>
</dbReference>
<comment type="cofactor">
    <cofactor evidence="1">
        <name>Mn(2+)</name>
        <dbReference type="ChEBI" id="CHEBI:29035"/>
    </cofactor>
</comment>
<evidence type="ECO:0000313" key="7">
    <source>
        <dbReference type="Proteomes" id="UP000729402"/>
    </source>
</evidence>
<dbReference type="Proteomes" id="UP000729402">
    <property type="component" value="Unassembled WGS sequence"/>
</dbReference>
<evidence type="ECO:0000259" key="4">
    <source>
        <dbReference type="Pfam" id="PF01397"/>
    </source>
</evidence>
<gene>
    <name evidence="6" type="ORF">GUJ93_ZPchr0010g10268</name>
</gene>
<evidence type="ECO:0000256" key="2">
    <source>
        <dbReference type="ARBA" id="ARBA00001946"/>
    </source>
</evidence>
<dbReference type="InterPro" id="IPR034741">
    <property type="entry name" value="Terpene_cyclase-like_1_C"/>
</dbReference>
<dbReference type="PANTHER" id="PTHR31225:SF63">
    <property type="entry name" value="BETA-SELINENE SYNTHASE"/>
    <property type="match status" value="1"/>
</dbReference>
<evidence type="ECO:0008006" key="8">
    <source>
        <dbReference type="Google" id="ProtNLM"/>
    </source>
</evidence>
<organism evidence="6 7">
    <name type="scientific">Zizania palustris</name>
    <name type="common">Northern wild rice</name>
    <dbReference type="NCBI Taxonomy" id="103762"/>
    <lineage>
        <taxon>Eukaryota</taxon>
        <taxon>Viridiplantae</taxon>
        <taxon>Streptophyta</taxon>
        <taxon>Embryophyta</taxon>
        <taxon>Tracheophyta</taxon>
        <taxon>Spermatophyta</taxon>
        <taxon>Magnoliopsida</taxon>
        <taxon>Liliopsida</taxon>
        <taxon>Poales</taxon>
        <taxon>Poaceae</taxon>
        <taxon>BOP clade</taxon>
        <taxon>Oryzoideae</taxon>
        <taxon>Oryzeae</taxon>
        <taxon>Zizaniinae</taxon>
        <taxon>Zizania</taxon>
    </lineage>
</organism>
<reference evidence="6" key="2">
    <citation type="submission" date="2021-02" db="EMBL/GenBank/DDBJ databases">
        <authorList>
            <person name="Kimball J.A."/>
            <person name="Haas M.W."/>
            <person name="Macchietto M."/>
            <person name="Kono T."/>
            <person name="Duquette J."/>
            <person name="Shao M."/>
        </authorList>
    </citation>
    <scope>NUCLEOTIDE SEQUENCE</scope>
    <source>
        <tissue evidence="6">Fresh leaf tissue</tissue>
    </source>
</reference>
<dbReference type="OrthoDB" id="1877784at2759"/>
<dbReference type="Pfam" id="PF03936">
    <property type="entry name" value="Terpene_synth_C"/>
    <property type="match status" value="1"/>
</dbReference>
<dbReference type="PANTHER" id="PTHR31225">
    <property type="entry name" value="OS04G0344100 PROTEIN-RELATED"/>
    <property type="match status" value="1"/>
</dbReference>
<sequence>MRERANQLKTQLRHKLEHLTTSGGVADTVALVDTLERLGVDNHFRDEIATALLRVLHNDQHECAVAASGSDNDDLHVMSLRFRLLRQHGFMVSTDVFDKFRDNKGNFKESLSGDTRGLLSLYNAAHLAMPGEEVLDDAIAFSRRHLQSMEGKLMSPMAEQVARALDTPLPRAPKRLETMCYIAEYSKDPTTMFDDTVLELARLDFELLRFLHLRELKDLSLWWREVYDSVKLSYARDRLVECYFWTYLIFHEEEYSRARIIVTKVLTLTTLMDDTYDIGATTEECHMLNKAIQRWDKTVVSILPEYLHEFYTKLLSSFAEFEDILEPHEKYRMSYAKSGFKQLSEYYHREVQWSSDKYMPSFSEHVERSVISSVYPMLAMTTLVGVHDAAMTTAEVFEWLASLPDLVRASAEVGRFLNDIVSNKIKRNEKDFPNTVDCYMEEHGVGLEAAMAAVAALAEHAWRTVNRAIIEVDDLARLSAAQLVMNLTQASEVMYHSGQDRYTFAADLNGVIANLFLDPIIVVPV</sequence>
<dbReference type="CDD" id="cd00684">
    <property type="entry name" value="Terpene_cyclase_plant_C1"/>
    <property type="match status" value="1"/>
</dbReference>